<evidence type="ECO:0000313" key="9">
    <source>
        <dbReference type="Proteomes" id="UP000032809"/>
    </source>
</evidence>
<dbReference type="Gene3D" id="3.30.870.10">
    <property type="entry name" value="Endonuclease Chain A"/>
    <property type="match status" value="2"/>
</dbReference>
<dbReference type="KEGG" id="dtn:DTL3_1220"/>
<evidence type="ECO:0000256" key="3">
    <source>
        <dbReference type="ARBA" id="ARBA00012027"/>
    </source>
</evidence>
<evidence type="ECO:0000256" key="1">
    <source>
        <dbReference type="ARBA" id="ARBA00000798"/>
    </source>
</evidence>
<keyword evidence="5" id="KW-0442">Lipid degradation</keyword>
<evidence type="ECO:0000256" key="6">
    <source>
        <dbReference type="ARBA" id="ARBA00023098"/>
    </source>
</evidence>
<reference evidence="9" key="1">
    <citation type="submission" date="2014-11" db="EMBL/GenBank/DDBJ databases">
        <authorList>
            <person name="Wibberg D."/>
        </authorList>
    </citation>
    <scope>NUCLEOTIDE SEQUENCE [LARGE SCALE GENOMIC DNA]</scope>
    <source>
        <strain evidence="9">L3</strain>
    </source>
</reference>
<proteinExistence type="inferred from homology"/>
<dbReference type="EMBL" id="LN824141">
    <property type="protein sequence ID" value="CEP78521.1"/>
    <property type="molecule type" value="Genomic_DNA"/>
</dbReference>
<evidence type="ECO:0000256" key="2">
    <source>
        <dbReference type="ARBA" id="ARBA00008664"/>
    </source>
</evidence>
<evidence type="ECO:0000256" key="4">
    <source>
        <dbReference type="ARBA" id="ARBA00022801"/>
    </source>
</evidence>
<dbReference type="SMART" id="SM00155">
    <property type="entry name" value="PLDc"/>
    <property type="match status" value="2"/>
</dbReference>
<keyword evidence="9" id="KW-1185">Reference proteome</keyword>
<dbReference type="PANTHER" id="PTHR43856">
    <property type="entry name" value="CARDIOLIPIN HYDROLASE"/>
    <property type="match status" value="1"/>
</dbReference>
<accession>A0A0C7NKT8</accession>
<dbReference type="EC" id="3.1.4.4" evidence="3"/>
<gene>
    <name evidence="8" type="primary">pld</name>
    <name evidence="8" type="ORF">DTL3_1220</name>
</gene>
<dbReference type="CDD" id="cd09116">
    <property type="entry name" value="PLDc_Nuc_like"/>
    <property type="match status" value="1"/>
</dbReference>
<sequence length="299" mass="34534">MLKNKLCALFLILLLAINIFSYEIFFSGEELVRFLKEKILESNSLRLVSFSLDDTISNELLKVKSEIFLEYEGGYSGVLFLPIIYDKNIEGYLHEKFIVFDDNSVLFGTGNFTKSGLLTDFNVFIYTDDQKIVNVFLQEISNFKKGKYANDKSKIKVNLKKTDLNNVKIVTGPSDQITKEILNNIKKAKKSIKVFSYSFTDPYFVEALERMSSKGVDVQILSDDWNKLYDSPIKYLSNINVRYNDKIHAKTIIIDEKKSIIGSYNLTYRAREKNDEIIMIIDNESVANILTKKFDLLFQ</sequence>
<dbReference type="GO" id="GO:0004630">
    <property type="term" value="F:phospholipase D activity"/>
    <property type="evidence" value="ECO:0007669"/>
    <property type="project" value="UniProtKB-EC"/>
</dbReference>
<dbReference type="SUPFAM" id="SSF56024">
    <property type="entry name" value="Phospholipase D/nuclease"/>
    <property type="match status" value="2"/>
</dbReference>
<keyword evidence="6" id="KW-0443">Lipid metabolism</keyword>
<dbReference type="AlphaFoldDB" id="A0A0C7NKT8"/>
<dbReference type="GO" id="GO:0006793">
    <property type="term" value="P:phosphorus metabolic process"/>
    <property type="evidence" value="ECO:0007669"/>
    <property type="project" value="UniProtKB-ARBA"/>
</dbReference>
<dbReference type="Proteomes" id="UP000032809">
    <property type="component" value="Chromosome I"/>
</dbReference>
<dbReference type="Pfam" id="PF13091">
    <property type="entry name" value="PLDc_2"/>
    <property type="match status" value="2"/>
</dbReference>
<dbReference type="GO" id="GO:0016891">
    <property type="term" value="F:RNA endonuclease activity producing 5'-phosphomonoesters, hydrolytic mechanism"/>
    <property type="evidence" value="ECO:0007669"/>
    <property type="project" value="TreeGrafter"/>
</dbReference>
<keyword evidence="4 8" id="KW-0378">Hydrolase</keyword>
<evidence type="ECO:0000313" key="8">
    <source>
        <dbReference type="EMBL" id="CEP78521.1"/>
    </source>
</evidence>
<comment type="catalytic activity">
    <reaction evidence="1">
        <text>a 1,2-diacyl-sn-glycero-3-phosphocholine + H2O = a 1,2-diacyl-sn-glycero-3-phosphate + choline + H(+)</text>
        <dbReference type="Rhea" id="RHEA:14445"/>
        <dbReference type="ChEBI" id="CHEBI:15354"/>
        <dbReference type="ChEBI" id="CHEBI:15377"/>
        <dbReference type="ChEBI" id="CHEBI:15378"/>
        <dbReference type="ChEBI" id="CHEBI:57643"/>
        <dbReference type="ChEBI" id="CHEBI:58608"/>
        <dbReference type="EC" id="3.1.4.4"/>
    </reaction>
</comment>
<dbReference type="PROSITE" id="PS50035">
    <property type="entry name" value="PLD"/>
    <property type="match status" value="2"/>
</dbReference>
<dbReference type="PANTHER" id="PTHR43856:SF1">
    <property type="entry name" value="MITOCHONDRIAL CARDIOLIPIN HYDROLASE"/>
    <property type="match status" value="1"/>
</dbReference>
<dbReference type="HOGENOM" id="CLU_927037_0_0_0"/>
<feature type="domain" description="PLD phosphodiesterase" evidence="7">
    <location>
        <begin position="89"/>
        <end position="116"/>
    </location>
</feature>
<evidence type="ECO:0000256" key="5">
    <source>
        <dbReference type="ARBA" id="ARBA00022963"/>
    </source>
</evidence>
<comment type="similarity">
    <text evidence="2">Belongs to the phospholipase D family.</text>
</comment>
<organism evidence="8 9">
    <name type="scientific">Defluviitoga tunisiensis</name>
    <dbReference type="NCBI Taxonomy" id="1006576"/>
    <lineage>
        <taxon>Bacteria</taxon>
        <taxon>Thermotogati</taxon>
        <taxon>Thermotogota</taxon>
        <taxon>Thermotogae</taxon>
        <taxon>Petrotogales</taxon>
        <taxon>Petrotogaceae</taxon>
        <taxon>Defluviitoga</taxon>
    </lineage>
</organism>
<evidence type="ECO:0000259" key="7">
    <source>
        <dbReference type="PROSITE" id="PS50035"/>
    </source>
</evidence>
<name>A0A0C7NKT8_DEFTU</name>
<dbReference type="GO" id="GO:0016042">
    <property type="term" value="P:lipid catabolic process"/>
    <property type="evidence" value="ECO:0007669"/>
    <property type="project" value="UniProtKB-KW"/>
</dbReference>
<protein>
    <recommendedName>
        <fullName evidence="3">phospholipase D</fullName>
        <ecNumber evidence="3">3.1.4.4</ecNumber>
    </recommendedName>
</protein>
<dbReference type="STRING" id="1006576.DTL3_1220"/>
<feature type="domain" description="PLD phosphodiesterase" evidence="7">
    <location>
        <begin position="243"/>
        <end position="270"/>
    </location>
</feature>
<dbReference type="InterPro" id="IPR051406">
    <property type="entry name" value="PLD_domain"/>
</dbReference>
<dbReference type="InterPro" id="IPR025202">
    <property type="entry name" value="PLD-like_dom"/>
</dbReference>
<dbReference type="OrthoDB" id="46904at2"/>
<dbReference type="InterPro" id="IPR001736">
    <property type="entry name" value="PLipase_D/transphosphatidylase"/>
</dbReference>